<dbReference type="Proteomes" id="UP001498398">
    <property type="component" value="Unassembled WGS sequence"/>
</dbReference>
<reference evidence="1 2" key="1">
    <citation type="submission" date="2024-01" db="EMBL/GenBank/DDBJ databases">
        <title>A draft genome for the cacao thread blight pathogen Marasmiellus scandens.</title>
        <authorList>
            <person name="Baruah I.K."/>
            <person name="Leung J."/>
            <person name="Bukari Y."/>
            <person name="Amoako-Attah I."/>
            <person name="Meinhardt L.W."/>
            <person name="Bailey B.A."/>
            <person name="Cohen S.P."/>
        </authorList>
    </citation>
    <scope>NUCLEOTIDE SEQUENCE [LARGE SCALE GENOMIC DNA]</scope>
    <source>
        <strain evidence="1 2">GH-19</strain>
    </source>
</reference>
<name>A0ABR1JG21_9AGAR</name>
<evidence type="ECO:0008006" key="3">
    <source>
        <dbReference type="Google" id="ProtNLM"/>
    </source>
</evidence>
<sequence length="252" mass="28282">MSNFDSALINGALQQGEPRLQKRYIVKNPNPLPKGRFSIRIIEREHDIGAAVDLLDTSDRFIIPTKADIVFRSDGDDCDGPGIKIGYIGACVILSSLMGSSGLSDEFQIICDEHSHDLAKMADELFDDRGEHKNSDWREADYGDILYIQEVYLEPKWRGYGIGLLAVRGLIDVLPSFEMDSVIIDPAPLTRSNTEHGCYPTACSLDQTISALKKYWGLLGFRKASKKNDVNYLEVWTGYVRPSIREIVPHLF</sequence>
<keyword evidence="2" id="KW-1185">Reference proteome</keyword>
<evidence type="ECO:0000313" key="1">
    <source>
        <dbReference type="EMBL" id="KAK7458884.1"/>
    </source>
</evidence>
<accession>A0ABR1JG21</accession>
<dbReference type="EMBL" id="JBANRG010000017">
    <property type="protein sequence ID" value="KAK7458884.1"/>
    <property type="molecule type" value="Genomic_DNA"/>
</dbReference>
<evidence type="ECO:0000313" key="2">
    <source>
        <dbReference type="Proteomes" id="UP001498398"/>
    </source>
</evidence>
<organism evidence="1 2">
    <name type="scientific">Marasmiellus scandens</name>
    <dbReference type="NCBI Taxonomy" id="2682957"/>
    <lineage>
        <taxon>Eukaryota</taxon>
        <taxon>Fungi</taxon>
        <taxon>Dikarya</taxon>
        <taxon>Basidiomycota</taxon>
        <taxon>Agaricomycotina</taxon>
        <taxon>Agaricomycetes</taxon>
        <taxon>Agaricomycetidae</taxon>
        <taxon>Agaricales</taxon>
        <taxon>Marasmiineae</taxon>
        <taxon>Omphalotaceae</taxon>
        <taxon>Marasmiellus</taxon>
    </lineage>
</organism>
<protein>
    <recommendedName>
        <fullName evidence="3">N-acetyltransferase domain-containing protein</fullName>
    </recommendedName>
</protein>
<comment type="caution">
    <text evidence="1">The sequence shown here is derived from an EMBL/GenBank/DDBJ whole genome shotgun (WGS) entry which is preliminary data.</text>
</comment>
<proteinExistence type="predicted"/>
<gene>
    <name evidence="1" type="ORF">VKT23_009895</name>
</gene>